<name>A0ABS4J726_9BACL</name>
<feature type="active site" evidence="4">
    <location>
        <position position="39"/>
    </location>
</feature>
<evidence type="ECO:0000259" key="5">
    <source>
        <dbReference type="PROSITE" id="PS50122"/>
    </source>
</evidence>
<dbReference type="Pfam" id="PF01339">
    <property type="entry name" value="CheB_methylest"/>
    <property type="match status" value="1"/>
</dbReference>
<feature type="domain" description="CheB-type methylesterase" evidence="5">
    <location>
        <begin position="1"/>
        <end position="183"/>
    </location>
</feature>
<keyword evidence="7" id="KW-1185">Reference proteome</keyword>
<proteinExistence type="predicted"/>
<feature type="active site" evidence="4">
    <location>
        <position position="12"/>
    </location>
</feature>
<sequence length="201" mass="21751">MSRYEAVVIGVSAGGLKALSDVLSYLPRDYLLPVLIVQHLLDGSDNFLAEYLNEQTAVHVKEADEKELIRPGYVYLAPAGYHLLIEEDRTISLSVDPRVNYSRPSIDVLFESAAYVFEERCVGVILTGANSDGSVGLSAIHKKGGLTVVQDPKTAEYNMMPDAAIQATKVDHILSLAEIGKLLSGLGWGTGSRIFNQGENG</sequence>
<dbReference type="PROSITE" id="PS50122">
    <property type="entry name" value="CHEB"/>
    <property type="match status" value="1"/>
</dbReference>
<dbReference type="InterPro" id="IPR000673">
    <property type="entry name" value="Sig_transdc_resp-reg_Me-estase"/>
</dbReference>
<comment type="catalytic activity">
    <reaction evidence="3">
        <text>[protein]-L-glutamate 5-O-methyl ester + H2O = L-glutamyl-[protein] + methanol + H(+)</text>
        <dbReference type="Rhea" id="RHEA:23236"/>
        <dbReference type="Rhea" id="RHEA-COMP:10208"/>
        <dbReference type="Rhea" id="RHEA-COMP:10311"/>
        <dbReference type="ChEBI" id="CHEBI:15377"/>
        <dbReference type="ChEBI" id="CHEBI:15378"/>
        <dbReference type="ChEBI" id="CHEBI:17790"/>
        <dbReference type="ChEBI" id="CHEBI:29973"/>
        <dbReference type="ChEBI" id="CHEBI:82795"/>
        <dbReference type="EC" id="3.1.1.61"/>
    </reaction>
</comment>
<dbReference type="InterPro" id="IPR035909">
    <property type="entry name" value="CheB_C"/>
</dbReference>
<reference evidence="6 7" key="1">
    <citation type="submission" date="2021-03" db="EMBL/GenBank/DDBJ databases">
        <title>Genomic Encyclopedia of Type Strains, Phase IV (KMG-IV): sequencing the most valuable type-strain genomes for metagenomic binning, comparative biology and taxonomic classification.</title>
        <authorList>
            <person name="Goeker M."/>
        </authorList>
    </citation>
    <scope>NUCLEOTIDE SEQUENCE [LARGE SCALE GENOMIC DNA]</scope>
    <source>
        <strain evidence="6 7">DSM 26048</strain>
    </source>
</reference>
<protein>
    <recommendedName>
        <fullName evidence="2">protein-glutamate methylesterase</fullName>
        <ecNumber evidence="2">3.1.1.61</ecNumber>
    </recommendedName>
</protein>
<dbReference type="PANTHER" id="PTHR42872:SF3">
    <property type="entry name" value="PROTEIN-GLUTAMATE METHYLESTERASE_PROTEIN-GLUTAMINE GLUTAMINASE 1"/>
    <property type="match status" value="1"/>
</dbReference>
<evidence type="ECO:0000256" key="4">
    <source>
        <dbReference type="PROSITE-ProRule" id="PRU00050"/>
    </source>
</evidence>
<dbReference type="PANTHER" id="PTHR42872">
    <property type="entry name" value="PROTEIN-GLUTAMATE METHYLESTERASE/PROTEIN-GLUTAMINE GLUTAMINASE"/>
    <property type="match status" value="1"/>
</dbReference>
<dbReference type="GO" id="GO:0008984">
    <property type="term" value="F:protein-glutamate methylesterase activity"/>
    <property type="evidence" value="ECO:0007669"/>
    <property type="project" value="UniProtKB-EC"/>
</dbReference>
<evidence type="ECO:0000313" key="6">
    <source>
        <dbReference type="EMBL" id="MBP1995645.1"/>
    </source>
</evidence>
<evidence type="ECO:0000313" key="7">
    <source>
        <dbReference type="Proteomes" id="UP001519287"/>
    </source>
</evidence>
<dbReference type="Gene3D" id="3.40.50.180">
    <property type="entry name" value="Methylesterase CheB, C-terminal domain"/>
    <property type="match status" value="1"/>
</dbReference>
<dbReference type="EC" id="3.1.1.61" evidence="2"/>
<evidence type="ECO:0000256" key="1">
    <source>
        <dbReference type="ARBA" id="ARBA00022801"/>
    </source>
</evidence>
<gene>
    <name evidence="6" type="ORF">J2Z66_007287</name>
</gene>
<accession>A0ABS4J726</accession>
<dbReference type="CDD" id="cd16433">
    <property type="entry name" value="CheB"/>
    <property type="match status" value="1"/>
</dbReference>
<feature type="active site" evidence="4">
    <location>
        <position position="132"/>
    </location>
</feature>
<dbReference type="SUPFAM" id="SSF52738">
    <property type="entry name" value="Methylesterase CheB, C-terminal domain"/>
    <property type="match status" value="1"/>
</dbReference>
<dbReference type="Proteomes" id="UP001519287">
    <property type="component" value="Unassembled WGS sequence"/>
</dbReference>
<evidence type="ECO:0000256" key="2">
    <source>
        <dbReference type="ARBA" id="ARBA00039140"/>
    </source>
</evidence>
<organism evidence="6 7">
    <name type="scientific">Paenibacillus eucommiae</name>
    <dbReference type="NCBI Taxonomy" id="1355755"/>
    <lineage>
        <taxon>Bacteria</taxon>
        <taxon>Bacillati</taxon>
        <taxon>Bacillota</taxon>
        <taxon>Bacilli</taxon>
        <taxon>Bacillales</taxon>
        <taxon>Paenibacillaceae</taxon>
        <taxon>Paenibacillus</taxon>
    </lineage>
</organism>
<keyword evidence="1 4" id="KW-0378">Hydrolase</keyword>
<keyword evidence="4" id="KW-0145">Chemotaxis</keyword>
<comment type="caution">
    <text evidence="6">The sequence shown here is derived from an EMBL/GenBank/DDBJ whole genome shotgun (WGS) entry which is preliminary data.</text>
</comment>
<evidence type="ECO:0000256" key="3">
    <source>
        <dbReference type="ARBA" id="ARBA00048267"/>
    </source>
</evidence>
<dbReference type="RefSeq" id="WP_209977435.1">
    <property type="nucleotide sequence ID" value="NZ_JAGGLB010000037.1"/>
</dbReference>
<dbReference type="EMBL" id="JAGGLB010000037">
    <property type="protein sequence ID" value="MBP1995645.1"/>
    <property type="molecule type" value="Genomic_DNA"/>
</dbReference>